<comment type="caution">
    <text evidence="1">The sequence shown here is derived from an EMBL/GenBank/DDBJ whole genome shotgun (WGS) entry which is preliminary data.</text>
</comment>
<accession>A0ACC3D5H1</accession>
<protein>
    <submittedName>
        <fullName evidence="1">Uncharacterized protein</fullName>
    </submittedName>
</protein>
<keyword evidence="2" id="KW-1185">Reference proteome</keyword>
<sequence>MLNLTYSILITQEQTRLVRDPFYADYATAHDGHLPFVDPVPLARWAWGDNSSATVAEAVANKTTFMDWFNSKVLVADERTCSDSLLMYVGSQAGTAYRNVYLDEPRPPIWFGTDSISIFAEVPDMVVPIGQASYFSTVTQHTEYLPVTVDFMAAKGCDGMILSLVEDLLAAGVVSVSQAGGSNVDGGEVLFKRW</sequence>
<evidence type="ECO:0000313" key="2">
    <source>
        <dbReference type="Proteomes" id="UP001186974"/>
    </source>
</evidence>
<reference evidence="1" key="1">
    <citation type="submission" date="2024-09" db="EMBL/GenBank/DDBJ databases">
        <title>Black Yeasts Isolated from many extreme environments.</title>
        <authorList>
            <person name="Coleine C."/>
            <person name="Stajich J.E."/>
            <person name="Selbmann L."/>
        </authorList>
    </citation>
    <scope>NUCLEOTIDE SEQUENCE</scope>
    <source>
        <strain evidence="1">CCFEE 5737</strain>
    </source>
</reference>
<gene>
    <name evidence="1" type="ORF">LTS18_004979</name>
</gene>
<name>A0ACC3D5H1_9PEZI</name>
<organism evidence="1 2">
    <name type="scientific">Coniosporium uncinatum</name>
    <dbReference type="NCBI Taxonomy" id="93489"/>
    <lineage>
        <taxon>Eukaryota</taxon>
        <taxon>Fungi</taxon>
        <taxon>Dikarya</taxon>
        <taxon>Ascomycota</taxon>
        <taxon>Pezizomycotina</taxon>
        <taxon>Dothideomycetes</taxon>
        <taxon>Dothideomycetes incertae sedis</taxon>
        <taxon>Coniosporium</taxon>
    </lineage>
</organism>
<dbReference type="EMBL" id="JAWDJW010007511">
    <property type="protein sequence ID" value="KAK3062017.1"/>
    <property type="molecule type" value="Genomic_DNA"/>
</dbReference>
<evidence type="ECO:0000313" key="1">
    <source>
        <dbReference type="EMBL" id="KAK3062017.1"/>
    </source>
</evidence>
<proteinExistence type="predicted"/>
<dbReference type="Proteomes" id="UP001186974">
    <property type="component" value="Unassembled WGS sequence"/>
</dbReference>